<evidence type="ECO:0000256" key="2">
    <source>
        <dbReference type="ARBA" id="ARBA00022946"/>
    </source>
</evidence>
<dbReference type="GO" id="GO:0003725">
    <property type="term" value="F:double-stranded RNA binding"/>
    <property type="evidence" value="ECO:0007669"/>
    <property type="project" value="InterPro"/>
</dbReference>
<dbReference type="EMBL" id="JAPXFL010000001">
    <property type="protein sequence ID" value="KAK9511963.1"/>
    <property type="molecule type" value="Genomic_DNA"/>
</dbReference>
<dbReference type="GO" id="GO:0004525">
    <property type="term" value="F:ribonuclease III activity"/>
    <property type="evidence" value="ECO:0007669"/>
    <property type="project" value="InterPro"/>
</dbReference>
<dbReference type="GO" id="GO:0005739">
    <property type="term" value="C:mitochondrion"/>
    <property type="evidence" value="ECO:0007669"/>
    <property type="project" value="UniProtKB-SubCell"/>
</dbReference>
<dbReference type="AlphaFoldDB" id="A0AAW1DM17"/>
<dbReference type="PROSITE" id="PS50142">
    <property type="entry name" value="RNASE_3_2"/>
    <property type="match status" value="1"/>
</dbReference>
<evidence type="ECO:0000256" key="1">
    <source>
        <dbReference type="ARBA" id="ARBA00004173"/>
    </source>
</evidence>
<organism evidence="9 10">
    <name type="scientific">Rhynocoris fuscipes</name>
    <dbReference type="NCBI Taxonomy" id="488301"/>
    <lineage>
        <taxon>Eukaryota</taxon>
        <taxon>Metazoa</taxon>
        <taxon>Ecdysozoa</taxon>
        <taxon>Arthropoda</taxon>
        <taxon>Hexapoda</taxon>
        <taxon>Insecta</taxon>
        <taxon>Pterygota</taxon>
        <taxon>Neoptera</taxon>
        <taxon>Paraneoptera</taxon>
        <taxon>Hemiptera</taxon>
        <taxon>Heteroptera</taxon>
        <taxon>Panheteroptera</taxon>
        <taxon>Cimicomorpha</taxon>
        <taxon>Reduviidae</taxon>
        <taxon>Harpactorinae</taxon>
        <taxon>Harpactorini</taxon>
        <taxon>Rhynocoris</taxon>
    </lineage>
</organism>
<reference evidence="9 10" key="1">
    <citation type="submission" date="2022-12" db="EMBL/GenBank/DDBJ databases">
        <title>Chromosome-level genome assembly of true bugs.</title>
        <authorList>
            <person name="Ma L."/>
            <person name="Li H."/>
        </authorList>
    </citation>
    <scope>NUCLEOTIDE SEQUENCE [LARGE SCALE GENOMIC DNA]</scope>
    <source>
        <strain evidence="9">Lab_2022b</strain>
    </source>
</reference>
<evidence type="ECO:0000313" key="10">
    <source>
        <dbReference type="Proteomes" id="UP001461498"/>
    </source>
</evidence>
<dbReference type="InterPro" id="IPR055189">
    <property type="entry name" value="RM44_endonuclase"/>
</dbReference>
<keyword evidence="5" id="KW-0687">Ribonucleoprotein</keyword>
<evidence type="ECO:0000259" key="8">
    <source>
        <dbReference type="PROSITE" id="PS50142"/>
    </source>
</evidence>
<evidence type="ECO:0000256" key="4">
    <source>
        <dbReference type="ARBA" id="ARBA00023128"/>
    </source>
</evidence>
<keyword evidence="2" id="KW-0809">Transit peptide</keyword>
<feature type="domain" description="RNase III" evidence="8">
    <location>
        <begin position="63"/>
        <end position="195"/>
    </location>
</feature>
<evidence type="ECO:0000313" key="9">
    <source>
        <dbReference type="EMBL" id="KAK9511963.1"/>
    </source>
</evidence>
<comment type="caution">
    <text evidence="9">The sequence shown here is derived from an EMBL/GenBank/DDBJ whole genome shotgun (WGS) entry which is preliminary data.</text>
</comment>
<evidence type="ECO:0000256" key="7">
    <source>
        <dbReference type="ARBA" id="ARBA00035187"/>
    </source>
</evidence>
<keyword evidence="3" id="KW-0689">Ribosomal protein</keyword>
<dbReference type="Gene3D" id="1.10.1520.10">
    <property type="entry name" value="Ribonuclease III domain"/>
    <property type="match status" value="1"/>
</dbReference>
<dbReference type="CDD" id="cd19874">
    <property type="entry name" value="DSRM_MRPL44"/>
    <property type="match status" value="1"/>
</dbReference>
<dbReference type="Proteomes" id="UP001461498">
    <property type="component" value="Unassembled WGS sequence"/>
</dbReference>
<dbReference type="GO" id="GO:1990904">
    <property type="term" value="C:ribonucleoprotein complex"/>
    <property type="evidence" value="ECO:0007669"/>
    <property type="project" value="UniProtKB-KW"/>
</dbReference>
<dbReference type="InterPro" id="IPR000999">
    <property type="entry name" value="RNase_III_dom"/>
</dbReference>
<dbReference type="Pfam" id="PF22892">
    <property type="entry name" value="DSRM_MRPL44"/>
    <property type="match status" value="1"/>
</dbReference>
<evidence type="ECO:0000256" key="6">
    <source>
        <dbReference type="ARBA" id="ARBA00024034"/>
    </source>
</evidence>
<dbReference type="Pfam" id="PF22935">
    <property type="entry name" value="RM44_endonuclase"/>
    <property type="match status" value="1"/>
</dbReference>
<protein>
    <recommendedName>
        <fullName evidence="7">Large ribosomal subunit protein mL44</fullName>
    </recommendedName>
</protein>
<gene>
    <name evidence="9" type="ORF">O3M35_000517</name>
</gene>
<dbReference type="InterPro" id="IPR036389">
    <property type="entry name" value="RNase_III_sf"/>
</dbReference>
<keyword evidence="10" id="KW-1185">Reference proteome</keyword>
<dbReference type="GO" id="GO:0006396">
    <property type="term" value="P:RNA processing"/>
    <property type="evidence" value="ECO:0007669"/>
    <property type="project" value="InterPro"/>
</dbReference>
<dbReference type="Gene3D" id="3.30.160.20">
    <property type="match status" value="1"/>
</dbReference>
<dbReference type="SUPFAM" id="SSF69065">
    <property type="entry name" value="RNase III domain-like"/>
    <property type="match status" value="1"/>
</dbReference>
<name>A0AAW1DM17_9HEMI</name>
<sequence>MNIAFRGLHLALATSFRSHNNFRSFHRWVRPTLQQLYHKKKKMGPFEPNPRSEYLEWNYESELYSFGKRIGEEFHSSLLKNALIEKSYIVKEEERQRAVGIEPDSSVKDNSNMAVDGEKIISSYVTQYLETTLPCLPKKYIRNLKEYLLSEEILARVSKGIGIDDIVLCADYPVTNCTLARTLKSVVQALALSSGIERANGFVRDLIIVELVGKDLTEFCTPENPLDTLQTLLKEIGAEPAEPRLITEAGRNTLLASYQVGIYSDKKMIGRGFGESISTAVDMAACDSLWRKWGINSQRRPFPFKLELPPKLTAGSCQ</sequence>
<dbReference type="InterPro" id="IPR044444">
    <property type="entry name" value="Ribosomal_mL44_DSRM_metazoa"/>
</dbReference>
<evidence type="ECO:0000256" key="5">
    <source>
        <dbReference type="ARBA" id="ARBA00023274"/>
    </source>
</evidence>
<keyword evidence="4" id="KW-0496">Mitochondrion</keyword>
<accession>A0AAW1DM17</accession>
<dbReference type="GO" id="GO:0005840">
    <property type="term" value="C:ribosome"/>
    <property type="evidence" value="ECO:0007669"/>
    <property type="project" value="UniProtKB-KW"/>
</dbReference>
<evidence type="ECO:0000256" key="3">
    <source>
        <dbReference type="ARBA" id="ARBA00022980"/>
    </source>
</evidence>
<comment type="subcellular location">
    <subcellularLocation>
        <location evidence="1">Mitochondrion</location>
    </subcellularLocation>
</comment>
<comment type="similarity">
    <text evidence="6">Belongs to the ribonuclease III family. Mitochondrion-specific ribosomal protein mL44 subfamily.</text>
</comment>
<dbReference type="SMART" id="SM00535">
    <property type="entry name" value="RIBOc"/>
    <property type="match status" value="1"/>
</dbReference>
<proteinExistence type="inferred from homology"/>